<dbReference type="SUPFAM" id="SSF50447">
    <property type="entry name" value="Translation proteins"/>
    <property type="match status" value="1"/>
</dbReference>
<comment type="subcellular location">
    <subcellularLocation>
        <location evidence="1">Cytoplasm</location>
    </subcellularLocation>
</comment>
<name>A0A2P2BSX2_9FIRM</name>
<dbReference type="Gene3D" id="1.10.10.10">
    <property type="entry name" value="Winged helix-like DNA-binding domain superfamily/Winged helix DNA-binding domain"/>
    <property type="match status" value="1"/>
</dbReference>
<dbReference type="InterPro" id="IPR015191">
    <property type="entry name" value="SelB_WHD4"/>
</dbReference>
<feature type="domain" description="Tr-type G" evidence="9">
    <location>
        <begin position="1"/>
        <end position="175"/>
    </location>
</feature>
<dbReference type="GO" id="GO:0005829">
    <property type="term" value="C:cytosol"/>
    <property type="evidence" value="ECO:0007669"/>
    <property type="project" value="TreeGrafter"/>
</dbReference>
<keyword evidence="5" id="KW-0648">Protein biosynthesis</keyword>
<dbReference type="CDD" id="cd15491">
    <property type="entry name" value="selB_III"/>
    <property type="match status" value="1"/>
</dbReference>
<dbReference type="InterPro" id="IPR000795">
    <property type="entry name" value="T_Tr_GTP-bd_dom"/>
</dbReference>
<dbReference type="GO" id="GO:0003924">
    <property type="term" value="F:GTPase activity"/>
    <property type="evidence" value="ECO:0007669"/>
    <property type="project" value="InterPro"/>
</dbReference>
<evidence type="ECO:0000256" key="6">
    <source>
        <dbReference type="ARBA" id="ARBA00023134"/>
    </source>
</evidence>
<dbReference type="GO" id="GO:0001514">
    <property type="term" value="P:selenocysteine incorporation"/>
    <property type="evidence" value="ECO:0007669"/>
    <property type="project" value="InterPro"/>
</dbReference>
<dbReference type="Proteomes" id="UP000245695">
    <property type="component" value="Chromosome 1"/>
</dbReference>
<dbReference type="PANTHER" id="PTHR43721">
    <property type="entry name" value="ELONGATION FACTOR TU-RELATED"/>
    <property type="match status" value="1"/>
</dbReference>
<dbReference type="Pfam" id="PF09106">
    <property type="entry name" value="WHD_2nd_SelB"/>
    <property type="match status" value="1"/>
</dbReference>
<keyword evidence="3" id="KW-0963">Cytoplasm</keyword>
<dbReference type="Pfam" id="PF25461">
    <property type="entry name" value="Beta-barrel_SelB"/>
    <property type="match status" value="1"/>
</dbReference>
<evidence type="ECO:0000256" key="5">
    <source>
        <dbReference type="ARBA" id="ARBA00022917"/>
    </source>
</evidence>
<dbReference type="SUPFAM" id="SSF46785">
    <property type="entry name" value="Winged helix' DNA-binding domain"/>
    <property type="match status" value="2"/>
</dbReference>
<dbReference type="InterPro" id="IPR027417">
    <property type="entry name" value="P-loop_NTPase"/>
</dbReference>
<dbReference type="CDD" id="cd04171">
    <property type="entry name" value="SelB"/>
    <property type="match status" value="1"/>
</dbReference>
<dbReference type="InterPro" id="IPR031157">
    <property type="entry name" value="G_TR_CS"/>
</dbReference>
<dbReference type="NCBIfam" id="TIGR00231">
    <property type="entry name" value="small_GTP"/>
    <property type="match status" value="1"/>
</dbReference>
<dbReference type="InterPro" id="IPR036388">
    <property type="entry name" value="WH-like_DNA-bd_sf"/>
</dbReference>
<dbReference type="InterPro" id="IPR004161">
    <property type="entry name" value="EFTu-like_2"/>
</dbReference>
<dbReference type="PRINTS" id="PR00315">
    <property type="entry name" value="ELONGATNFCT"/>
</dbReference>
<evidence type="ECO:0000256" key="7">
    <source>
        <dbReference type="ARBA" id="ARBA00025526"/>
    </source>
</evidence>
<dbReference type="Gene3D" id="1.10.10.2770">
    <property type="match status" value="1"/>
</dbReference>
<evidence type="ECO:0000256" key="8">
    <source>
        <dbReference type="ARBA" id="ARBA00031615"/>
    </source>
</evidence>
<keyword evidence="11" id="KW-1185">Reference proteome</keyword>
<dbReference type="InterPro" id="IPR009001">
    <property type="entry name" value="Transl_elong_EF1A/Init_IF2_C"/>
</dbReference>
<keyword evidence="4" id="KW-0547">Nucleotide-binding</keyword>
<evidence type="ECO:0000259" key="9">
    <source>
        <dbReference type="PROSITE" id="PS51722"/>
    </source>
</evidence>
<dbReference type="InterPro" id="IPR015190">
    <property type="entry name" value="Elong_fac_SelB-wing-hlx_typ-2"/>
</dbReference>
<dbReference type="InterPro" id="IPR004535">
    <property type="entry name" value="Transl_elong_SelB"/>
</dbReference>
<dbReference type="NCBIfam" id="TIGR00475">
    <property type="entry name" value="selB"/>
    <property type="match status" value="1"/>
</dbReference>
<keyword evidence="6" id="KW-0342">GTP-binding</keyword>
<dbReference type="CDD" id="cd03696">
    <property type="entry name" value="SelB_II"/>
    <property type="match status" value="1"/>
</dbReference>
<reference evidence="10 11" key="1">
    <citation type="submission" date="2014-09" db="EMBL/GenBank/DDBJ databases">
        <authorList>
            <person name="Hornung B.V."/>
        </authorList>
    </citation>
    <scope>NUCLEOTIDE SEQUENCE [LARGE SCALE GENOMIC DNA]</scope>
    <source>
        <strain evidence="10 11">FRIFI</strain>
    </source>
</reference>
<dbReference type="SUPFAM" id="SSF52540">
    <property type="entry name" value="P-loop containing nucleoside triphosphate hydrolases"/>
    <property type="match status" value="1"/>
</dbReference>
<proteinExistence type="predicted"/>
<keyword evidence="10" id="KW-0251">Elongation factor</keyword>
<dbReference type="InterPro" id="IPR036390">
    <property type="entry name" value="WH_DNA-bd_sf"/>
</dbReference>
<dbReference type="Gene3D" id="2.40.30.10">
    <property type="entry name" value="Translation factors"/>
    <property type="match status" value="1"/>
</dbReference>
<evidence type="ECO:0000313" key="10">
    <source>
        <dbReference type="EMBL" id="CEI72074.1"/>
    </source>
</evidence>
<dbReference type="SUPFAM" id="SSF50465">
    <property type="entry name" value="EF-Tu/eEF-1alpha/eIF2-gamma C-terminal domain"/>
    <property type="match status" value="1"/>
</dbReference>
<dbReference type="InterPro" id="IPR057335">
    <property type="entry name" value="Beta-barrel_SelB"/>
</dbReference>
<comment type="function">
    <text evidence="7">Translation factor necessary for the incorporation of selenocysteine into proteins. It probably replaces EF-Tu for the insertion of selenocysteine directed by the UGA codon. SelB binds GTP and GDP.</text>
</comment>
<dbReference type="Pfam" id="PF03144">
    <property type="entry name" value="GTP_EFTU_D2"/>
    <property type="match status" value="1"/>
</dbReference>
<sequence length="629" mass="71697">MKNIVIGTAGHIDHGKTTLIKALTGRETDTLAEEKKRGISINLGFTYFDLPSKKRAGIVDVPGHEKFIKNMLAGASGLDMVLFVIGADEGVMPQTIEHLDILKFLNVKNGIIVLTKCDTVDEEFIELVKEDVIEKVKGTFLEDADIIEVDSISKRGIDKLINKIDEISKDIEDNDISSPARLNIDRVFSVKGFGTVITGTLTEGKISVEDDLMLYPSNIETKIRSIQVHGENVNTAYAGQRTAINISNVKVEDLKRGDVLGAKNSLEESMMLDVKISIVNHSNKSLKHWDRLRLYHGTKEILCRAVPLDKEIINSSEDGYVQLRLEESIVAKKGDKFVIRSYSPMETIGGGTIIDTNPKKHKKFDTNVINSLKIKEKGELKDILEEYLKKNTEIYPSKKEIMAYIGENEENVDKALQELINMDKAICINSMYMHINKYETLKSKSVDLLTKYHKSYRLRNGMVKEEFRSKVEGKFKTKEMDLLIDKLSKEKVVKVNDNLISLYEFEVRLNSKQLEIKNTIKNQLNSSMNKSENILTIDGICNKNKFYEEVLESMIGQEVEQLDEKHVIDKELYETLKNNLINYLKENKEITLGEYRDLLNSSRKNCVILLENFDRNKITKRKENSRVLF</sequence>
<evidence type="ECO:0000256" key="4">
    <source>
        <dbReference type="ARBA" id="ARBA00022741"/>
    </source>
</evidence>
<dbReference type="GO" id="GO:0003746">
    <property type="term" value="F:translation elongation factor activity"/>
    <property type="evidence" value="ECO:0007669"/>
    <property type="project" value="UniProtKB-KW"/>
</dbReference>
<dbReference type="KEGG" id="rhom:FRIFI_0527"/>
<dbReference type="InterPro" id="IPR005225">
    <property type="entry name" value="Small_GTP-bd"/>
</dbReference>
<evidence type="ECO:0000313" key="11">
    <source>
        <dbReference type="Proteomes" id="UP000245695"/>
    </source>
</evidence>
<dbReference type="PROSITE" id="PS51722">
    <property type="entry name" value="G_TR_2"/>
    <property type="match status" value="1"/>
</dbReference>
<evidence type="ECO:0000256" key="3">
    <source>
        <dbReference type="ARBA" id="ARBA00022490"/>
    </source>
</evidence>
<accession>A0A2P2BSX2</accession>
<evidence type="ECO:0000256" key="1">
    <source>
        <dbReference type="ARBA" id="ARBA00004496"/>
    </source>
</evidence>
<dbReference type="InterPro" id="IPR009000">
    <property type="entry name" value="Transl_B-barrel_sf"/>
</dbReference>
<protein>
    <recommendedName>
        <fullName evidence="2">Selenocysteine-specific elongation factor</fullName>
    </recommendedName>
    <alternativeName>
        <fullName evidence="8">SelB translation factor</fullName>
    </alternativeName>
</protein>
<dbReference type="AlphaFoldDB" id="A0A2P2BSX2"/>
<dbReference type="GO" id="GO:0003723">
    <property type="term" value="F:RNA binding"/>
    <property type="evidence" value="ECO:0007669"/>
    <property type="project" value="InterPro"/>
</dbReference>
<dbReference type="Gene3D" id="3.40.50.300">
    <property type="entry name" value="P-loop containing nucleotide triphosphate hydrolases"/>
    <property type="match status" value="1"/>
</dbReference>
<dbReference type="PANTHER" id="PTHR43721:SF22">
    <property type="entry name" value="ELONGATION FACTOR TU, MITOCHONDRIAL"/>
    <property type="match status" value="1"/>
</dbReference>
<dbReference type="InterPro" id="IPR050055">
    <property type="entry name" value="EF-Tu_GTPase"/>
</dbReference>
<organism evidence="10 11">
    <name type="scientific">Romboutsia hominis</name>
    <dbReference type="NCBI Taxonomy" id="1507512"/>
    <lineage>
        <taxon>Bacteria</taxon>
        <taxon>Bacillati</taxon>
        <taxon>Bacillota</taxon>
        <taxon>Clostridia</taxon>
        <taxon>Peptostreptococcales</taxon>
        <taxon>Peptostreptococcaceae</taxon>
        <taxon>Romboutsia</taxon>
    </lineage>
</organism>
<gene>
    <name evidence="10" type="ORF">FRIFI_0527</name>
</gene>
<dbReference type="Pfam" id="PF09107">
    <property type="entry name" value="WHD_3rd_SelB"/>
    <property type="match status" value="1"/>
</dbReference>
<dbReference type="EMBL" id="LN650648">
    <property type="protein sequence ID" value="CEI72074.1"/>
    <property type="molecule type" value="Genomic_DNA"/>
</dbReference>
<evidence type="ECO:0000256" key="2">
    <source>
        <dbReference type="ARBA" id="ARBA00015953"/>
    </source>
</evidence>
<dbReference type="RefSeq" id="WP_166504904.1">
    <property type="nucleotide sequence ID" value="NZ_JAKNTL010000003.1"/>
</dbReference>
<dbReference type="PROSITE" id="PS00301">
    <property type="entry name" value="G_TR_1"/>
    <property type="match status" value="1"/>
</dbReference>
<dbReference type="GO" id="GO:0005525">
    <property type="term" value="F:GTP binding"/>
    <property type="evidence" value="ECO:0007669"/>
    <property type="project" value="UniProtKB-KW"/>
</dbReference>
<dbReference type="Pfam" id="PF00009">
    <property type="entry name" value="GTP_EFTU"/>
    <property type="match status" value="1"/>
</dbReference>